<dbReference type="Proteomes" id="UP001059950">
    <property type="component" value="Chromosome"/>
</dbReference>
<evidence type="ECO:0000313" key="1">
    <source>
        <dbReference type="EMBL" id="UTW03741.1"/>
    </source>
</evidence>
<gene>
    <name evidence="1" type="ORF">KDX31_01490</name>
</gene>
<proteinExistence type="predicted"/>
<protein>
    <recommendedName>
        <fullName evidence="3">Sel1 repeat-containing protein</fullName>
    </recommendedName>
</protein>
<name>A0ABY5GY00_9GAMM</name>
<evidence type="ECO:0000313" key="2">
    <source>
        <dbReference type="Proteomes" id="UP001059950"/>
    </source>
</evidence>
<sequence length="200" mass="23464">MKFFVTFCLMFFSIHVEASRCDNYIKRASDDKAFAVTLYFAGICLKKVDNMKANIFFLKSYEKGNEDAGRELVMSYLTNDNEKKWVEAKHIIKTIDPDDRVGYFWEAFSIMMTANNSKDLEESIVFYKKSFERGFKYSSFFIMTYYCQIEDKEGCNKWKHELELATRVDGNSPESVISKMKLSNPLYIRGEDKITSILMR</sequence>
<reference evidence="1" key="1">
    <citation type="submission" date="2021-04" db="EMBL/GenBank/DDBJ databases">
        <title>Oceanospirillales bacteria with DddD are important DMSP degraders in coastal seawater.</title>
        <authorList>
            <person name="Liu J."/>
        </authorList>
    </citation>
    <scope>NUCLEOTIDE SEQUENCE</scope>
    <source>
        <strain evidence="1">GY6</strain>
    </source>
</reference>
<dbReference type="SUPFAM" id="SSF81901">
    <property type="entry name" value="HCP-like"/>
    <property type="match status" value="1"/>
</dbReference>
<organism evidence="1 2">
    <name type="scientific">Amphritea atlantica</name>
    <dbReference type="NCBI Taxonomy" id="355243"/>
    <lineage>
        <taxon>Bacteria</taxon>
        <taxon>Pseudomonadati</taxon>
        <taxon>Pseudomonadota</taxon>
        <taxon>Gammaproteobacteria</taxon>
        <taxon>Oceanospirillales</taxon>
        <taxon>Oceanospirillaceae</taxon>
        <taxon>Amphritea</taxon>
    </lineage>
</organism>
<accession>A0ABY5GY00</accession>
<evidence type="ECO:0008006" key="3">
    <source>
        <dbReference type="Google" id="ProtNLM"/>
    </source>
</evidence>
<dbReference type="EMBL" id="CP073344">
    <property type="protein sequence ID" value="UTW03741.1"/>
    <property type="molecule type" value="Genomic_DNA"/>
</dbReference>
<keyword evidence="2" id="KW-1185">Reference proteome</keyword>